<dbReference type="GO" id="GO:0005975">
    <property type="term" value="P:carbohydrate metabolic process"/>
    <property type="evidence" value="ECO:0007669"/>
    <property type="project" value="InterPro"/>
</dbReference>
<dbReference type="RefSeq" id="WP_158274765.1">
    <property type="nucleotide sequence ID" value="NZ_QGGI01000003.1"/>
</dbReference>
<comment type="subcellular location">
    <subcellularLocation>
        <location evidence="1">Secreted</location>
    </subcellularLocation>
</comment>
<dbReference type="SUPFAM" id="SSF88713">
    <property type="entry name" value="Glycoside hydrolase/deacetylase"/>
    <property type="match status" value="1"/>
</dbReference>
<dbReference type="Pfam" id="PF01522">
    <property type="entry name" value="Polysacc_deac_1"/>
    <property type="match status" value="1"/>
</dbReference>
<dbReference type="PANTHER" id="PTHR34216:SF3">
    <property type="entry name" value="POLY-BETA-1,6-N-ACETYL-D-GLUCOSAMINE N-DEACETYLASE"/>
    <property type="match status" value="1"/>
</dbReference>
<evidence type="ECO:0000256" key="1">
    <source>
        <dbReference type="ARBA" id="ARBA00004613"/>
    </source>
</evidence>
<gene>
    <name evidence="4" type="ORF">C7380_103185</name>
</gene>
<dbReference type="Gene3D" id="3.20.20.370">
    <property type="entry name" value="Glycoside hydrolase/deacetylase"/>
    <property type="match status" value="1"/>
</dbReference>
<dbReference type="PANTHER" id="PTHR34216">
    <property type="match status" value="1"/>
</dbReference>
<dbReference type="AlphaFoldDB" id="A0AA45HJF1"/>
<dbReference type="InterPro" id="IPR002509">
    <property type="entry name" value="NODB_dom"/>
</dbReference>
<evidence type="ECO:0000313" key="4">
    <source>
        <dbReference type="EMBL" id="PWJ96004.1"/>
    </source>
</evidence>
<keyword evidence="2" id="KW-0732">Signal</keyword>
<name>A0AA45HJF1_9BACT</name>
<dbReference type="InterPro" id="IPR011330">
    <property type="entry name" value="Glyco_hydro/deAcase_b/a-brl"/>
</dbReference>
<sequence length="334" mass="39849">MKKNLLIFAIVLISLISFSEVYVILYHRFNDDRYPSTSTSTEDIEMHLNYFKDNNYKMLTPEEFQDYIDKKTDIEKGVLITIDDGYKTTKYAYDLFKKYNIPFMLFINTDNVGYPDYLTWEQLSQMNKDDIVTLGSHSAKHDNFVYMLKTKGKEFTLKFFEDDLKKSIKTFQDNIKFTPKHYAYPYGYYTTGMDKILEENGISYAFSMDYGPFIPEYSKYYIPREPLTEDWAYKPHLNYVMNRKALKVKDIYPEEIPIDEEFKISASVDLNFHNPILYISQEGIIPNYVKDDNIYSKDSYKIKKDNNKIALFLRDENNIEHVKYWLLRPIKELN</sequence>
<dbReference type="CDD" id="cd10973">
    <property type="entry name" value="CE4_DAC_u4_5s"/>
    <property type="match status" value="1"/>
</dbReference>
<organism evidence="4 5">
    <name type="scientific">Oceanotoga teriensis</name>
    <dbReference type="NCBI Taxonomy" id="515440"/>
    <lineage>
        <taxon>Bacteria</taxon>
        <taxon>Thermotogati</taxon>
        <taxon>Thermotogota</taxon>
        <taxon>Thermotogae</taxon>
        <taxon>Petrotogales</taxon>
        <taxon>Petrotogaceae</taxon>
        <taxon>Oceanotoga</taxon>
    </lineage>
</organism>
<dbReference type="PROSITE" id="PS51677">
    <property type="entry name" value="NODB"/>
    <property type="match status" value="1"/>
</dbReference>
<protein>
    <submittedName>
        <fullName evidence="4">Polysaccharide deacetylase</fullName>
    </submittedName>
</protein>
<dbReference type="GO" id="GO:0016810">
    <property type="term" value="F:hydrolase activity, acting on carbon-nitrogen (but not peptide) bonds"/>
    <property type="evidence" value="ECO:0007669"/>
    <property type="project" value="InterPro"/>
</dbReference>
<evidence type="ECO:0000313" key="5">
    <source>
        <dbReference type="Proteomes" id="UP000245921"/>
    </source>
</evidence>
<evidence type="ECO:0000259" key="3">
    <source>
        <dbReference type="PROSITE" id="PS51677"/>
    </source>
</evidence>
<accession>A0AA45HJF1</accession>
<proteinExistence type="predicted"/>
<dbReference type="Proteomes" id="UP000245921">
    <property type="component" value="Unassembled WGS sequence"/>
</dbReference>
<dbReference type="GO" id="GO:0005576">
    <property type="term" value="C:extracellular region"/>
    <property type="evidence" value="ECO:0007669"/>
    <property type="project" value="UniProtKB-SubCell"/>
</dbReference>
<keyword evidence="5" id="KW-1185">Reference proteome</keyword>
<comment type="caution">
    <text evidence="4">The sequence shown here is derived from an EMBL/GenBank/DDBJ whole genome shotgun (WGS) entry which is preliminary data.</text>
</comment>
<feature type="domain" description="NodB homology" evidence="3">
    <location>
        <begin position="76"/>
        <end position="334"/>
    </location>
</feature>
<evidence type="ECO:0000256" key="2">
    <source>
        <dbReference type="ARBA" id="ARBA00022729"/>
    </source>
</evidence>
<dbReference type="InterPro" id="IPR051398">
    <property type="entry name" value="Polysacch_Deacetylase"/>
</dbReference>
<dbReference type="EMBL" id="QGGI01000003">
    <property type="protein sequence ID" value="PWJ96004.1"/>
    <property type="molecule type" value="Genomic_DNA"/>
</dbReference>
<reference evidence="4 5" key="1">
    <citation type="submission" date="2018-05" db="EMBL/GenBank/DDBJ databases">
        <title>Genomic Encyclopedia of Type Strains, Phase IV (KMG-IV): sequencing the most valuable type-strain genomes for metagenomic binning, comparative biology and taxonomic classification.</title>
        <authorList>
            <person name="Goeker M."/>
        </authorList>
    </citation>
    <scope>NUCLEOTIDE SEQUENCE [LARGE SCALE GENOMIC DNA]</scope>
    <source>
        <strain evidence="4 5">DSM 24906</strain>
    </source>
</reference>